<dbReference type="Proteomes" id="UP000515349">
    <property type="component" value="Chromosome"/>
</dbReference>
<feature type="chain" id="PRO_5044656231" evidence="1">
    <location>
        <begin position="19"/>
        <end position="371"/>
    </location>
</feature>
<reference evidence="2" key="3">
    <citation type="submission" date="2020-07" db="EMBL/GenBank/DDBJ databases">
        <authorList>
            <person name="Yang C."/>
        </authorList>
    </citation>
    <scope>NUCLEOTIDE SEQUENCE</scope>
    <source>
        <strain evidence="2">Cx-624</strain>
    </source>
</reference>
<reference evidence="5" key="2">
    <citation type="submission" date="2020-07" db="EMBL/GenBank/DDBJ databases">
        <title>Flavobacterium sp. xlx-214.</title>
        <authorList>
            <person name="Yang C."/>
        </authorList>
    </citation>
    <scope>NUCLEOTIDE SEQUENCE [LARGE SCALE GENOMIC DNA]</scope>
    <source>
        <strain evidence="5">CX-624</strain>
    </source>
</reference>
<keyword evidence="1" id="KW-0732">Signal</keyword>
<keyword evidence="5" id="KW-1185">Reference proteome</keyword>
<dbReference type="Proteomes" id="UP000539710">
    <property type="component" value="Unassembled WGS sequence"/>
</dbReference>
<organism evidence="3 4">
    <name type="scientific">Marnyiella aurantia</name>
    <dbReference type="NCBI Taxonomy" id="2758037"/>
    <lineage>
        <taxon>Bacteria</taxon>
        <taxon>Pseudomonadati</taxon>
        <taxon>Bacteroidota</taxon>
        <taxon>Flavobacteriia</taxon>
        <taxon>Flavobacteriales</taxon>
        <taxon>Weeksellaceae</taxon>
        <taxon>Marnyiella</taxon>
    </lineage>
</organism>
<evidence type="ECO:0000313" key="5">
    <source>
        <dbReference type="Proteomes" id="UP000539710"/>
    </source>
</evidence>
<dbReference type="InterPro" id="IPR021428">
    <property type="entry name" value="DUF3078"/>
</dbReference>
<gene>
    <name evidence="3" type="ORF">H1R16_07830</name>
    <name evidence="2" type="ORF">H2507_07610</name>
</gene>
<dbReference type="AlphaFoldDB" id="A0A7D7LSI0"/>
<dbReference type="Pfam" id="PF11276">
    <property type="entry name" value="DUF3078"/>
    <property type="match status" value="1"/>
</dbReference>
<evidence type="ECO:0000256" key="1">
    <source>
        <dbReference type="SAM" id="SignalP"/>
    </source>
</evidence>
<evidence type="ECO:0000313" key="3">
    <source>
        <dbReference type="EMBL" id="QMS97633.1"/>
    </source>
</evidence>
<sequence length="371" mass="42564">MKRSILFFLMLLSASVLAQTESGSRSIVDSIQYEHWKARYLNLDSLANPIMVELEPKFRDTIVIRDEVIIPQILEEVPITPFALNNLSAEKKWYFFGQNNLVFNQASFSNWNSGGNNSIGAIGKMNYNLSYKNKKHYLENIMQLGFGWNAAEGQTSRKTEDFINFMSNYGYDLGKHYYLSTGFQLVTQFAPGFNYSETPDPSYQDRISRFMAPGYVNAGIGFSYNPTENFQIILRPANGKFTFVTDPLLQRAGRYGLERDGQSVRSEIGAMMNILYRLKIYKDMNLDNQLNFFSNYVSHPERVDIAYNGVLNIKLNRFISTLLSLELAYDHDQIQKLQRKQTLGIGFSYNIGEQSTDKLRAKKAIKPFIAK</sequence>
<dbReference type="RefSeq" id="WP_181887131.1">
    <property type="nucleotide sequence ID" value="NZ_JACEUX010000002.1"/>
</dbReference>
<protein>
    <submittedName>
        <fullName evidence="3">DUF3078 domain-containing protein</fullName>
    </submittedName>
</protein>
<name>A0A7D7LSI0_9FLAO</name>
<proteinExistence type="predicted"/>
<dbReference type="KEGG" id="cbau:H1R16_07830"/>
<feature type="signal peptide" evidence="1">
    <location>
        <begin position="1"/>
        <end position="18"/>
    </location>
</feature>
<reference evidence="3 4" key="1">
    <citation type="submission" date="2020-07" db="EMBL/GenBank/DDBJ databases">
        <title>Chryseobacterium sp.cx-624.</title>
        <authorList>
            <person name="Yang C."/>
        </authorList>
    </citation>
    <scope>NUCLEOTIDE SEQUENCE [LARGE SCALE GENOMIC DNA]</scope>
    <source>
        <strain evidence="4">cx-624</strain>
        <strain evidence="3">Cx-624</strain>
    </source>
</reference>
<dbReference type="EMBL" id="JACEUX010000002">
    <property type="protein sequence ID" value="MBA5247033.1"/>
    <property type="molecule type" value="Genomic_DNA"/>
</dbReference>
<accession>A0A7D7LSI0</accession>
<evidence type="ECO:0000313" key="4">
    <source>
        <dbReference type="Proteomes" id="UP000515349"/>
    </source>
</evidence>
<evidence type="ECO:0000313" key="2">
    <source>
        <dbReference type="EMBL" id="MBA5247033.1"/>
    </source>
</evidence>
<dbReference type="EMBL" id="CP059472">
    <property type="protein sequence ID" value="QMS97633.1"/>
    <property type="molecule type" value="Genomic_DNA"/>
</dbReference>